<dbReference type="AlphaFoldDB" id="Q5P5U8"/>
<feature type="region of interest" description="Disordered" evidence="1">
    <location>
        <begin position="24"/>
        <end position="48"/>
    </location>
</feature>
<reference evidence="2 3" key="1">
    <citation type="journal article" date="2005" name="Arch. Microbiol.">
        <title>The genome sequence of an anaerobic aromatic-degrading denitrifying bacterium, strain EbN1.</title>
        <authorList>
            <person name="Rabus R."/>
            <person name="Kube M."/>
            <person name="Heider J."/>
            <person name="Beck A."/>
            <person name="Heitmann K."/>
            <person name="Widdel F."/>
            <person name="Reinhardt R."/>
        </authorList>
    </citation>
    <scope>NUCLEOTIDE SEQUENCE [LARGE SCALE GENOMIC DNA]</scope>
    <source>
        <strain evidence="2 3">EbN1</strain>
    </source>
</reference>
<feature type="compositionally biased region" description="Low complexity" evidence="1">
    <location>
        <begin position="39"/>
        <end position="48"/>
    </location>
</feature>
<name>Q5P5U8_AROAE</name>
<protein>
    <submittedName>
        <fullName evidence="2">Uncharacterized protein</fullName>
    </submittedName>
</protein>
<evidence type="ECO:0000313" key="2">
    <source>
        <dbReference type="EMBL" id="CAI07314.1"/>
    </source>
</evidence>
<dbReference type="KEGG" id="eba:ebA2144"/>
<dbReference type="Proteomes" id="UP000006552">
    <property type="component" value="Chromosome"/>
</dbReference>
<proteinExistence type="predicted"/>
<dbReference type="EMBL" id="CR555306">
    <property type="protein sequence ID" value="CAI07314.1"/>
    <property type="molecule type" value="Genomic_DNA"/>
</dbReference>
<keyword evidence="3" id="KW-1185">Reference proteome</keyword>
<evidence type="ECO:0000256" key="1">
    <source>
        <dbReference type="SAM" id="MobiDB-lite"/>
    </source>
</evidence>
<feature type="compositionally biased region" description="Basic residues" evidence="1">
    <location>
        <begin position="24"/>
        <end position="37"/>
    </location>
</feature>
<dbReference type="HOGENOM" id="CLU_2840164_0_0_4"/>
<evidence type="ECO:0000313" key="3">
    <source>
        <dbReference type="Proteomes" id="UP000006552"/>
    </source>
</evidence>
<gene>
    <name evidence="2" type="ORF">ebA2144</name>
</gene>
<accession>Q5P5U8</accession>
<sequence length="65" mass="7316">MITSMLQDDRKVIMQGANYTRIRLTRRRQTRMSRGHRGPGAAARGAHGSTLGVRASWKCAFQPDM</sequence>
<organism evidence="2 3">
    <name type="scientific">Aromatoleum aromaticum (strain DSM 19018 / LMG 30748 / EbN1)</name>
    <name type="common">Azoarcus sp. (strain EbN1)</name>
    <dbReference type="NCBI Taxonomy" id="76114"/>
    <lineage>
        <taxon>Bacteria</taxon>
        <taxon>Pseudomonadati</taxon>
        <taxon>Pseudomonadota</taxon>
        <taxon>Betaproteobacteria</taxon>
        <taxon>Rhodocyclales</taxon>
        <taxon>Rhodocyclaceae</taxon>
        <taxon>Aromatoleum</taxon>
    </lineage>
</organism>